<keyword evidence="1" id="KW-0472">Membrane</keyword>
<evidence type="ECO:0000256" key="1">
    <source>
        <dbReference type="SAM" id="Phobius"/>
    </source>
</evidence>
<keyword evidence="1" id="KW-0812">Transmembrane</keyword>
<gene>
    <name evidence="2" type="ORF">GCM10023226_12700</name>
</gene>
<keyword evidence="1" id="KW-1133">Transmembrane helix</keyword>
<proteinExistence type="predicted"/>
<protein>
    <recommendedName>
        <fullName evidence="4">DUF4142 domain-containing protein</fullName>
    </recommendedName>
</protein>
<evidence type="ECO:0000313" key="2">
    <source>
        <dbReference type="EMBL" id="GAA4676929.1"/>
    </source>
</evidence>
<comment type="caution">
    <text evidence="2">The sequence shown here is derived from an EMBL/GenBank/DDBJ whole genome shotgun (WGS) entry which is preliminary data.</text>
</comment>
<dbReference type="EMBL" id="BAABIM010000001">
    <property type="protein sequence ID" value="GAA4676929.1"/>
    <property type="molecule type" value="Genomic_DNA"/>
</dbReference>
<evidence type="ECO:0008006" key="4">
    <source>
        <dbReference type="Google" id="ProtNLM"/>
    </source>
</evidence>
<keyword evidence="3" id="KW-1185">Reference proteome</keyword>
<sequence length="288" mass="30508">MKVWNRSWGWLDPVRRLLWLPIVVGVLAGVAVAATTEASVEETTSAVVNTRAASALPNDRLDLINDLVAVAGLTTVTNPVARENGLSGPALRAGLSVERVEASTLTRLTLSAPGDDEFRRQVLSDFLAAAQDYLTPETPSPSLVAARAEERAAITAYYEALAENNGQNPVETFDRLSQRIVDAQVAGNTQLQNSLESFVPRATRRASEFATITARRSTAEATVRNLATSEATQTRGGPAALSLSFIASTAEPGLTDSVPLRRGLAAGLAAALVVAGLLLLLARGRRLR</sequence>
<name>A0ABP8W1R9_9ACTN</name>
<dbReference type="Proteomes" id="UP001500621">
    <property type="component" value="Unassembled WGS sequence"/>
</dbReference>
<organism evidence="2 3">
    <name type="scientific">Nocardioides nanhaiensis</name>
    <dbReference type="NCBI Taxonomy" id="1476871"/>
    <lineage>
        <taxon>Bacteria</taxon>
        <taxon>Bacillati</taxon>
        <taxon>Actinomycetota</taxon>
        <taxon>Actinomycetes</taxon>
        <taxon>Propionibacteriales</taxon>
        <taxon>Nocardioidaceae</taxon>
        <taxon>Nocardioides</taxon>
    </lineage>
</organism>
<accession>A0ABP8W1R9</accession>
<feature type="transmembrane region" description="Helical" evidence="1">
    <location>
        <begin position="264"/>
        <end position="282"/>
    </location>
</feature>
<dbReference type="RefSeq" id="WP_345263778.1">
    <property type="nucleotide sequence ID" value="NZ_BAABIM010000001.1"/>
</dbReference>
<evidence type="ECO:0000313" key="3">
    <source>
        <dbReference type="Proteomes" id="UP001500621"/>
    </source>
</evidence>
<reference evidence="3" key="1">
    <citation type="journal article" date="2019" name="Int. J. Syst. Evol. Microbiol.">
        <title>The Global Catalogue of Microorganisms (GCM) 10K type strain sequencing project: providing services to taxonomists for standard genome sequencing and annotation.</title>
        <authorList>
            <consortium name="The Broad Institute Genomics Platform"/>
            <consortium name="The Broad Institute Genome Sequencing Center for Infectious Disease"/>
            <person name="Wu L."/>
            <person name="Ma J."/>
        </authorList>
    </citation>
    <scope>NUCLEOTIDE SEQUENCE [LARGE SCALE GENOMIC DNA]</scope>
    <source>
        <strain evidence="3">JCM 18127</strain>
    </source>
</reference>